<dbReference type="Pfam" id="PF24605">
    <property type="entry name" value="CEMIP_X"/>
    <property type="match status" value="1"/>
</dbReference>
<evidence type="ECO:0000259" key="3">
    <source>
        <dbReference type="Pfam" id="PF24606"/>
    </source>
</evidence>
<dbReference type="PANTHER" id="PTHR15535">
    <property type="entry name" value="TRANSMEMBRANE PROTEIN 2-RELATED"/>
    <property type="match status" value="1"/>
</dbReference>
<evidence type="ECO:0000313" key="4">
    <source>
        <dbReference type="EMBL" id="KAK3105830.1"/>
    </source>
</evidence>
<feature type="domain" description="CEMIP" evidence="2">
    <location>
        <begin position="468"/>
        <end position="589"/>
    </location>
</feature>
<protein>
    <submittedName>
        <fullName evidence="4">Uncharacterized protein</fullName>
    </submittedName>
</protein>
<dbReference type="Gene3D" id="2.160.20.10">
    <property type="entry name" value="Single-stranded right-handed beta-helix, Pectin lyase-like"/>
    <property type="match status" value="1"/>
</dbReference>
<dbReference type="InterPro" id="IPR055401">
    <property type="entry name" value="CEMIP_beta-hel_dom"/>
</dbReference>
<dbReference type="Proteomes" id="UP001186944">
    <property type="component" value="Unassembled WGS sequence"/>
</dbReference>
<dbReference type="AlphaFoldDB" id="A0AA89C8R1"/>
<evidence type="ECO:0000256" key="1">
    <source>
        <dbReference type="SAM" id="MobiDB-lite"/>
    </source>
</evidence>
<comment type="caution">
    <text evidence="4">The sequence shown here is derived from an EMBL/GenBank/DDBJ whole genome shotgun (WGS) entry which is preliminary data.</text>
</comment>
<dbReference type="PANTHER" id="PTHR15535:SF17">
    <property type="entry name" value="TRANSMEMBRANE PROTEIN"/>
    <property type="match status" value="1"/>
</dbReference>
<proteinExistence type="predicted"/>
<feature type="non-terminal residue" evidence="4">
    <location>
        <position position="1"/>
    </location>
</feature>
<dbReference type="InterPro" id="IPR012334">
    <property type="entry name" value="Pectin_lyas_fold"/>
</dbReference>
<evidence type="ECO:0000259" key="2">
    <source>
        <dbReference type="Pfam" id="PF24605"/>
    </source>
</evidence>
<keyword evidence="5" id="KW-1185">Reference proteome</keyword>
<organism evidence="4 5">
    <name type="scientific">Pinctada imbricata</name>
    <name type="common">Atlantic pearl-oyster</name>
    <name type="synonym">Pinctada martensii</name>
    <dbReference type="NCBI Taxonomy" id="66713"/>
    <lineage>
        <taxon>Eukaryota</taxon>
        <taxon>Metazoa</taxon>
        <taxon>Spiralia</taxon>
        <taxon>Lophotrochozoa</taxon>
        <taxon>Mollusca</taxon>
        <taxon>Bivalvia</taxon>
        <taxon>Autobranchia</taxon>
        <taxon>Pteriomorphia</taxon>
        <taxon>Pterioida</taxon>
        <taxon>Pterioidea</taxon>
        <taxon>Pteriidae</taxon>
        <taxon>Pinctada</taxon>
    </lineage>
</organism>
<dbReference type="InterPro" id="IPR055400">
    <property type="entry name" value="CEMIP_X"/>
</dbReference>
<feature type="region of interest" description="Disordered" evidence="1">
    <location>
        <begin position="283"/>
        <end position="332"/>
    </location>
</feature>
<name>A0AA89C8R1_PINIB</name>
<gene>
    <name evidence="4" type="ORF">FSP39_006666</name>
</gene>
<dbReference type="InterPro" id="IPR052252">
    <property type="entry name" value="CEMIP/CEMIP2"/>
</dbReference>
<evidence type="ECO:0000313" key="5">
    <source>
        <dbReference type="Proteomes" id="UP001186944"/>
    </source>
</evidence>
<feature type="domain" description="CEMIP beta-helix" evidence="3">
    <location>
        <begin position="76"/>
        <end position="193"/>
    </location>
</feature>
<dbReference type="SUPFAM" id="SSF51126">
    <property type="entry name" value="Pectin lyase-like"/>
    <property type="match status" value="1"/>
</dbReference>
<dbReference type="Pfam" id="PF24606">
    <property type="entry name" value="CEMIP_beta-hel"/>
    <property type="match status" value="1"/>
</dbReference>
<sequence>LNCTTDTLINVVVPFRYTHFGEVENRVDMRGEVGLLTRNIKIRGETESYCPVSNGNCGECPVRWDQRTCGKYLYDTFGGHIKFLEGFENVHIEGVELENMGQQTSPGKYPLHFHMCGDVSNYPSPPYIRDNSIHHSFARCITIHGTDGTLIKDNVAFDILGHCYFLEDGGEKHNVFDGNLGALIKAARLIPSDKGIWFIYPREPIMASEGKGLMKYANQTAITLVDNNVVHSCGNGGFHIDDILGPNNEITPTAEYEAREIPGDKDSPVQKVVIKRITAQNRQFRKSETEGIQNQDKIGTKANKQKPPSHEKKRTPNMGVRPGAQEEQRPRQGLTIYTGTICGENLWFDGFKPNKNYSSGAISFVTEQRYGMSVISTMKNIGFGFDDSFNTGNRVFDGTEGDYGYTNYDGDKGSTFYWQERDEQIVKPMPFYYTNKDCYMRENWKMVACKLIYGKLNVQIDKMGIDERKPELEMRRDDIPNDRETLVGTLTGEFTVILGGSYSYSLHWKGNIPKKFSITGEAVQRSHTVRLAICMPKNATFDLWSESPTNRSVMKDWKRVNTTTDVDGSSDGQNYMYDEYAGSVYVQLQNI</sequence>
<reference evidence="4" key="1">
    <citation type="submission" date="2019-08" db="EMBL/GenBank/DDBJ databases">
        <title>The improved chromosome-level genome for the pearl oyster Pinctada fucata martensii using PacBio sequencing and Hi-C.</title>
        <authorList>
            <person name="Zheng Z."/>
        </authorList>
    </citation>
    <scope>NUCLEOTIDE SEQUENCE</scope>
    <source>
        <strain evidence="4">ZZ-2019</strain>
        <tissue evidence="4">Adductor muscle</tissue>
    </source>
</reference>
<accession>A0AA89C8R1</accession>
<dbReference type="InterPro" id="IPR011050">
    <property type="entry name" value="Pectin_lyase_fold/virulence"/>
</dbReference>
<dbReference type="EMBL" id="VSWD01000003">
    <property type="protein sequence ID" value="KAK3105830.1"/>
    <property type="molecule type" value="Genomic_DNA"/>
</dbReference>